<dbReference type="InterPro" id="IPR018076">
    <property type="entry name" value="T2SS_GspF_dom"/>
</dbReference>
<keyword evidence="5 6" id="KW-0472">Membrane</keyword>
<evidence type="ECO:0000259" key="7">
    <source>
        <dbReference type="Pfam" id="PF00482"/>
    </source>
</evidence>
<dbReference type="GO" id="GO:0005886">
    <property type="term" value="C:plasma membrane"/>
    <property type="evidence" value="ECO:0007669"/>
    <property type="project" value="UniProtKB-SubCell"/>
</dbReference>
<evidence type="ECO:0000256" key="6">
    <source>
        <dbReference type="SAM" id="Phobius"/>
    </source>
</evidence>
<feature type="transmembrane region" description="Helical" evidence="6">
    <location>
        <begin position="82"/>
        <end position="106"/>
    </location>
</feature>
<protein>
    <submittedName>
        <fullName evidence="8">GSPII F domain-containing protein</fullName>
    </submittedName>
</protein>
<dbReference type="PANTHER" id="PTHR35007:SF1">
    <property type="entry name" value="PILUS ASSEMBLY PROTEIN"/>
    <property type="match status" value="1"/>
</dbReference>
<organism evidence="8 9">
    <name type="scientific">Cryptosporangium arvum DSM 44712</name>
    <dbReference type="NCBI Taxonomy" id="927661"/>
    <lineage>
        <taxon>Bacteria</taxon>
        <taxon>Bacillati</taxon>
        <taxon>Actinomycetota</taxon>
        <taxon>Actinomycetes</taxon>
        <taxon>Cryptosporangiales</taxon>
        <taxon>Cryptosporangiaceae</taxon>
        <taxon>Cryptosporangium</taxon>
    </lineage>
</organism>
<evidence type="ECO:0000256" key="5">
    <source>
        <dbReference type="ARBA" id="ARBA00023136"/>
    </source>
</evidence>
<dbReference type="HOGENOM" id="CLU_079642_1_0_11"/>
<comment type="caution">
    <text evidence="8">The sequence shown here is derived from an EMBL/GenBank/DDBJ whole genome shotgun (WGS) entry which is preliminary data.</text>
</comment>
<comment type="subcellular location">
    <subcellularLocation>
        <location evidence="1">Cell membrane</location>
        <topology evidence="1">Multi-pass membrane protein</topology>
    </subcellularLocation>
</comment>
<accession>A0A011AFC6</accession>
<proteinExistence type="predicted"/>
<evidence type="ECO:0000313" key="8">
    <source>
        <dbReference type="EMBL" id="EXG80721.1"/>
    </source>
</evidence>
<dbReference type="Pfam" id="PF00482">
    <property type="entry name" value="T2SSF"/>
    <property type="match status" value="1"/>
</dbReference>
<dbReference type="Proteomes" id="UP000021053">
    <property type="component" value="Unassembled WGS sequence"/>
</dbReference>
<evidence type="ECO:0000256" key="4">
    <source>
        <dbReference type="ARBA" id="ARBA00022989"/>
    </source>
</evidence>
<feature type="transmembrane region" description="Helical" evidence="6">
    <location>
        <begin position="112"/>
        <end position="130"/>
    </location>
</feature>
<evidence type="ECO:0000256" key="1">
    <source>
        <dbReference type="ARBA" id="ARBA00004651"/>
    </source>
</evidence>
<evidence type="ECO:0000256" key="3">
    <source>
        <dbReference type="ARBA" id="ARBA00022692"/>
    </source>
</evidence>
<reference evidence="8 9" key="1">
    <citation type="submission" date="2013-07" db="EMBL/GenBank/DDBJ databases">
        <authorList>
            <consortium name="DOE Joint Genome Institute"/>
            <person name="Eisen J."/>
            <person name="Huntemann M."/>
            <person name="Han J."/>
            <person name="Chen A."/>
            <person name="Kyrpides N."/>
            <person name="Mavromatis K."/>
            <person name="Markowitz V."/>
            <person name="Palaniappan K."/>
            <person name="Ivanova N."/>
            <person name="Schaumberg A."/>
            <person name="Pati A."/>
            <person name="Liolios K."/>
            <person name="Nordberg H.P."/>
            <person name="Cantor M.N."/>
            <person name="Hua S.X."/>
            <person name="Woyke T."/>
        </authorList>
    </citation>
    <scope>NUCLEOTIDE SEQUENCE [LARGE SCALE GENOMIC DNA]</scope>
    <source>
        <strain evidence="8 9">DSM 44712</strain>
    </source>
</reference>
<feature type="transmembrane region" description="Helical" evidence="6">
    <location>
        <begin position="264"/>
        <end position="282"/>
    </location>
</feature>
<dbReference type="PANTHER" id="PTHR35007">
    <property type="entry name" value="INTEGRAL MEMBRANE PROTEIN-RELATED"/>
    <property type="match status" value="1"/>
</dbReference>
<dbReference type="EMBL" id="JFBT01000001">
    <property type="protein sequence ID" value="EXG80721.1"/>
    <property type="molecule type" value="Genomic_DNA"/>
</dbReference>
<keyword evidence="9" id="KW-1185">Reference proteome</keyword>
<name>A0A011AFC6_9ACTN</name>
<keyword evidence="4 6" id="KW-1133">Transmembrane helix</keyword>
<evidence type="ECO:0000313" key="9">
    <source>
        <dbReference type="Proteomes" id="UP000021053"/>
    </source>
</evidence>
<keyword evidence="3 6" id="KW-0812">Transmembrane</keyword>
<evidence type="ECO:0000256" key="2">
    <source>
        <dbReference type="ARBA" id="ARBA00022475"/>
    </source>
</evidence>
<gene>
    <name evidence="8" type="ORF">CryarDRAFT_1808</name>
</gene>
<feature type="domain" description="Type II secretion system protein GspF" evidence="7">
    <location>
        <begin position="153"/>
        <end position="280"/>
    </location>
</feature>
<dbReference type="PATRIC" id="fig|927661.3.peg.1778"/>
<keyword evidence="2" id="KW-1003">Cell membrane</keyword>
<dbReference type="OrthoDB" id="5243064at2"/>
<sequence>MIAAWQLPAAVLGGAAIGGGAFLLVREALPAVPALGPALRRLHASPSVAPVSSPSLLSGVARRIRVPSRDLALLGRTREQYLLSLLLSALIGLATPPVAGFIFAAAGIRLPVAIPVAAGLVFAVLFVVVAHRDVVEKAASARAEFVRAVCTYLDLVALQLAAAHGPVQALEQAATVCDGWVFQRIREALVRAQLQMRFPWAELRLMSQEIGVAELGDVGAIMQSSGTEGAQVQHTLREQADSLRDQIRTTDLARAESITSRLDIPGAALVFVLVLFVLYPFMTRI</sequence>
<dbReference type="AlphaFoldDB" id="A0A011AFC6"/>